<dbReference type="EMBL" id="SPHZ02000001">
    <property type="protein sequence ID" value="KAF0931865.1"/>
    <property type="molecule type" value="Genomic_DNA"/>
</dbReference>
<reference evidence="2 3" key="1">
    <citation type="submission" date="2019-11" db="EMBL/GenBank/DDBJ databases">
        <title>Whole genome sequence of Oryza granulata.</title>
        <authorList>
            <person name="Li W."/>
        </authorList>
    </citation>
    <scope>NUCLEOTIDE SEQUENCE [LARGE SCALE GENOMIC DNA]</scope>
    <source>
        <strain evidence="3">cv. Menghai</strain>
        <tissue evidence="2">Leaf</tissue>
    </source>
</reference>
<dbReference type="AlphaFoldDB" id="A0A6G1F4V5"/>
<proteinExistence type="predicted"/>
<protein>
    <submittedName>
        <fullName evidence="2">Uncharacterized protein</fullName>
    </submittedName>
</protein>
<evidence type="ECO:0000313" key="2">
    <source>
        <dbReference type="EMBL" id="KAF0931865.1"/>
    </source>
</evidence>
<evidence type="ECO:0000256" key="1">
    <source>
        <dbReference type="SAM" id="MobiDB-lite"/>
    </source>
</evidence>
<comment type="caution">
    <text evidence="2">The sequence shown here is derived from an EMBL/GenBank/DDBJ whole genome shotgun (WGS) entry which is preliminary data.</text>
</comment>
<sequence>MEKPGFGGSSTGFGRKYLLPPSASAMCSHSRRCEVPPSSCTVLTSRSRMPDDGLEGGSGREDKKGDRLLRRHCRHA</sequence>
<keyword evidence="3" id="KW-1185">Reference proteome</keyword>
<dbReference type="Proteomes" id="UP000479710">
    <property type="component" value="Unassembled WGS sequence"/>
</dbReference>
<name>A0A6G1F4V5_9ORYZ</name>
<evidence type="ECO:0000313" key="3">
    <source>
        <dbReference type="Proteomes" id="UP000479710"/>
    </source>
</evidence>
<gene>
    <name evidence="2" type="ORF">E2562_007062</name>
</gene>
<feature type="compositionally biased region" description="Polar residues" evidence="1">
    <location>
        <begin position="38"/>
        <end position="47"/>
    </location>
</feature>
<organism evidence="2 3">
    <name type="scientific">Oryza meyeriana var. granulata</name>
    <dbReference type="NCBI Taxonomy" id="110450"/>
    <lineage>
        <taxon>Eukaryota</taxon>
        <taxon>Viridiplantae</taxon>
        <taxon>Streptophyta</taxon>
        <taxon>Embryophyta</taxon>
        <taxon>Tracheophyta</taxon>
        <taxon>Spermatophyta</taxon>
        <taxon>Magnoliopsida</taxon>
        <taxon>Liliopsida</taxon>
        <taxon>Poales</taxon>
        <taxon>Poaceae</taxon>
        <taxon>BOP clade</taxon>
        <taxon>Oryzoideae</taxon>
        <taxon>Oryzeae</taxon>
        <taxon>Oryzinae</taxon>
        <taxon>Oryza</taxon>
        <taxon>Oryza meyeriana</taxon>
    </lineage>
</organism>
<feature type="compositionally biased region" description="Basic and acidic residues" evidence="1">
    <location>
        <begin position="58"/>
        <end position="68"/>
    </location>
</feature>
<feature type="region of interest" description="Disordered" evidence="1">
    <location>
        <begin position="38"/>
        <end position="76"/>
    </location>
</feature>
<accession>A0A6G1F4V5</accession>